<dbReference type="InterPro" id="IPR004101">
    <property type="entry name" value="Mur_ligase_C"/>
</dbReference>
<evidence type="ECO:0000256" key="6">
    <source>
        <dbReference type="ARBA" id="ARBA00015655"/>
    </source>
</evidence>
<keyword evidence="12 19" id="KW-0133">Cell shape</keyword>
<accession>A0A3N5CJ96</accession>
<evidence type="ECO:0000256" key="1">
    <source>
        <dbReference type="ARBA" id="ARBA00002734"/>
    </source>
</evidence>
<dbReference type="PANTHER" id="PTHR43692:SF1">
    <property type="entry name" value="UDP-N-ACETYLMURAMOYLALANINE--D-GLUTAMATE LIGASE"/>
    <property type="match status" value="1"/>
</dbReference>
<reference evidence="23 24" key="1">
    <citation type="submission" date="2018-11" db="EMBL/GenBank/DDBJ databases">
        <title>Genomic Encyclopedia of Type Strains, Phase IV (KMG-IV): sequencing the most valuable type-strain genomes for metagenomic binning, comparative biology and taxonomic classification.</title>
        <authorList>
            <person name="Goeker M."/>
        </authorList>
    </citation>
    <scope>NUCLEOTIDE SEQUENCE [LARGE SCALE GENOMIC DNA]</scope>
    <source>
        <strain evidence="23 24">DSM 29158</strain>
    </source>
</reference>
<keyword evidence="10 19" id="KW-0547">Nucleotide-binding</keyword>
<dbReference type="GO" id="GO:0008360">
    <property type="term" value="P:regulation of cell shape"/>
    <property type="evidence" value="ECO:0007669"/>
    <property type="project" value="UniProtKB-KW"/>
</dbReference>
<dbReference type="SUPFAM" id="SSF53244">
    <property type="entry name" value="MurD-like peptide ligases, peptide-binding domain"/>
    <property type="match status" value="1"/>
</dbReference>
<evidence type="ECO:0000256" key="19">
    <source>
        <dbReference type="HAMAP-Rule" id="MF_00639"/>
    </source>
</evidence>
<dbReference type="GO" id="GO:0051301">
    <property type="term" value="P:cell division"/>
    <property type="evidence" value="ECO:0007669"/>
    <property type="project" value="UniProtKB-KW"/>
</dbReference>
<dbReference type="NCBIfam" id="TIGR01087">
    <property type="entry name" value="murD"/>
    <property type="match status" value="1"/>
</dbReference>
<evidence type="ECO:0000256" key="7">
    <source>
        <dbReference type="ARBA" id="ARBA00022490"/>
    </source>
</evidence>
<dbReference type="Pfam" id="PF21799">
    <property type="entry name" value="MurD-like_N"/>
    <property type="match status" value="1"/>
</dbReference>
<evidence type="ECO:0000256" key="8">
    <source>
        <dbReference type="ARBA" id="ARBA00022598"/>
    </source>
</evidence>
<evidence type="ECO:0000259" key="22">
    <source>
        <dbReference type="Pfam" id="PF08245"/>
    </source>
</evidence>
<dbReference type="Pfam" id="PF08245">
    <property type="entry name" value="Mur_ligase_M"/>
    <property type="match status" value="1"/>
</dbReference>
<dbReference type="EC" id="6.3.2.9" evidence="5 19"/>
<comment type="similarity">
    <text evidence="4 19">Belongs to the MurCDEF family.</text>
</comment>
<evidence type="ECO:0000256" key="2">
    <source>
        <dbReference type="ARBA" id="ARBA00004496"/>
    </source>
</evidence>
<dbReference type="InterPro" id="IPR005762">
    <property type="entry name" value="MurD"/>
</dbReference>
<keyword evidence="14 19" id="KW-0131">Cell cycle</keyword>
<feature type="domain" description="Mur ligase central" evidence="22">
    <location>
        <begin position="113"/>
        <end position="287"/>
    </location>
</feature>
<comment type="caution">
    <text evidence="23">The sequence shown here is derived from an EMBL/GenBank/DDBJ whole genome shotgun (WGS) entry which is preliminary data.</text>
</comment>
<comment type="catalytic activity">
    <reaction evidence="18 19 20">
        <text>UDP-N-acetyl-alpha-D-muramoyl-L-alanine + D-glutamate + ATP = UDP-N-acetyl-alpha-D-muramoyl-L-alanyl-D-glutamate + ADP + phosphate + H(+)</text>
        <dbReference type="Rhea" id="RHEA:16429"/>
        <dbReference type="ChEBI" id="CHEBI:15378"/>
        <dbReference type="ChEBI" id="CHEBI:29986"/>
        <dbReference type="ChEBI" id="CHEBI:30616"/>
        <dbReference type="ChEBI" id="CHEBI:43474"/>
        <dbReference type="ChEBI" id="CHEBI:83898"/>
        <dbReference type="ChEBI" id="CHEBI:83900"/>
        <dbReference type="ChEBI" id="CHEBI:456216"/>
        <dbReference type="EC" id="6.3.2.9"/>
    </reaction>
</comment>
<dbReference type="GO" id="GO:0004326">
    <property type="term" value="F:tetrahydrofolylpolyglutamate synthase activity"/>
    <property type="evidence" value="ECO:0007669"/>
    <property type="project" value="InterPro"/>
</dbReference>
<evidence type="ECO:0000256" key="10">
    <source>
        <dbReference type="ARBA" id="ARBA00022741"/>
    </source>
</evidence>
<comment type="pathway">
    <text evidence="3 19 20">Cell wall biogenesis; peptidoglycan biosynthesis.</text>
</comment>
<keyword evidence="11 19" id="KW-0067">ATP-binding</keyword>
<dbReference type="InterPro" id="IPR013221">
    <property type="entry name" value="Mur_ligase_cen"/>
</dbReference>
<gene>
    <name evidence="19" type="primary">murD</name>
    <name evidence="23" type="ORF">EDD62_0426</name>
</gene>
<evidence type="ECO:0000256" key="20">
    <source>
        <dbReference type="RuleBase" id="RU003664"/>
    </source>
</evidence>
<evidence type="ECO:0000259" key="21">
    <source>
        <dbReference type="Pfam" id="PF02875"/>
    </source>
</evidence>
<dbReference type="AlphaFoldDB" id="A0A3N5CJ96"/>
<keyword evidence="7 19" id="KW-0963">Cytoplasm</keyword>
<dbReference type="EMBL" id="RKRK01000002">
    <property type="protein sequence ID" value="RPF57791.1"/>
    <property type="molecule type" value="Genomic_DNA"/>
</dbReference>
<evidence type="ECO:0000256" key="5">
    <source>
        <dbReference type="ARBA" id="ARBA00012212"/>
    </source>
</evidence>
<evidence type="ECO:0000256" key="15">
    <source>
        <dbReference type="ARBA" id="ARBA00023316"/>
    </source>
</evidence>
<dbReference type="SUPFAM" id="SSF53623">
    <property type="entry name" value="MurD-like peptide ligases, catalytic domain"/>
    <property type="match status" value="1"/>
</dbReference>
<comment type="subcellular location">
    <subcellularLocation>
        <location evidence="2 19 20">Cytoplasm</location>
    </subcellularLocation>
</comment>
<sequence length="461" mass="52162">MHRFEHKKILILGLGVSGYETAKVLKKYNNDVVLNEQQDLTNHPYKKELINLGVQVIDQHHPLELLEGIDYLVKNPGIPYSHEMIVEANKRQIPVITEVEIAYEIAPCKIIGITGTNGKTTITQWITNMINHDGTYKAIACGNIGHVATKAAYEASENSILVMELSSFQLQGTIHFKPDIAIISNLYEAHIDYHGSIKDYHLAKLNLIRRMDGQGVMICSDQVANTMDKLKDELQINKNLNINVIPNESILKDDSSIKIDGHEIAKIEQMVIKGSHNYENALCVCAVSEQLKLNRQSLSQSIVKFSGVEHRLEVVNTKSIKALVINDSKATNPTATMFALKAFEKSTITLIAGGLERSQQFDEVNDYFEAVKYALVYGENKNRLADFIKHNHPHVMVYKAETLIEVIDFLYTDKLFNLTDVILFSPMSASWDQYKTYEQRGEEYKKIVQHIDHSISNYGVE</sequence>
<evidence type="ECO:0000256" key="12">
    <source>
        <dbReference type="ARBA" id="ARBA00022960"/>
    </source>
</evidence>
<protein>
    <recommendedName>
        <fullName evidence="6 19">UDP-N-acetylmuramoylalanine--D-glutamate ligase</fullName>
        <ecNumber evidence="5 19">6.3.2.9</ecNumber>
    </recommendedName>
    <alternativeName>
        <fullName evidence="17 19">D-glutamic acid-adding enzyme</fullName>
    </alternativeName>
    <alternativeName>
        <fullName evidence="16 19">UDP-N-acetylmuramoyl-L-alanyl-D-glutamate synthetase</fullName>
    </alternativeName>
</protein>
<comment type="function">
    <text evidence="1 19 20">Cell wall formation. Catalyzes the addition of glutamate to the nucleotide precursor UDP-N-acetylmuramoyl-L-alanine (UMA).</text>
</comment>
<dbReference type="Gene3D" id="3.40.1190.10">
    <property type="entry name" value="Mur-like, catalytic domain"/>
    <property type="match status" value="1"/>
</dbReference>
<dbReference type="PANTHER" id="PTHR43692">
    <property type="entry name" value="UDP-N-ACETYLMURAMOYLALANINE--D-GLUTAMATE LIGASE"/>
    <property type="match status" value="1"/>
</dbReference>
<evidence type="ECO:0000256" key="11">
    <source>
        <dbReference type="ARBA" id="ARBA00022840"/>
    </source>
</evidence>
<dbReference type="PROSITE" id="PS01011">
    <property type="entry name" value="FOLYLPOLYGLU_SYNT_1"/>
    <property type="match status" value="1"/>
</dbReference>
<dbReference type="Pfam" id="PF02875">
    <property type="entry name" value="Mur_ligase_C"/>
    <property type="match status" value="1"/>
</dbReference>
<evidence type="ECO:0000256" key="9">
    <source>
        <dbReference type="ARBA" id="ARBA00022618"/>
    </source>
</evidence>
<organism evidence="23 24">
    <name type="scientific">Abyssicoccus albus</name>
    <dbReference type="NCBI Taxonomy" id="1817405"/>
    <lineage>
        <taxon>Bacteria</taxon>
        <taxon>Bacillati</taxon>
        <taxon>Bacillota</taxon>
        <taxon>Bacilli</taxon>
        <taxon>Bacillales</taxon>
        <taxon>Abyssicoccaceae</taxon>
    </lineage>
</organism>
<evidence type="ECO:0000256" key="3">
    <source>
        <dbReference type="ARBA" id="ARBA00004752"/>
    </source>
</evidence>
<dbReference type="Gene3D" id="3.90.190.20">
    <property type="entry name" value="Mur ligase, C-terminal domain"/>
    <property type="match status" value="1"/>
</dbReference>
<keyword evidence="9 19" id="KW-0132">Cell division</keyword>
<name>A0A3N5CJ96_9BACL</name>
<dbReference type="UniPathway" id="UPA00219"/>
<dbReference type="GO" id="GO:0071555">
    <property type="term" value="P:cell wall organization"/>
    <property type="evidence" value="ECO:0007669"/>
    <property type="project" value="UniProtKB-KW"/>
</dbReference>
<keyword evidence="15 19" id="KW-0961">Cell wall biogenesis/degradation</keyword>
<dbReference type="HAMAP" id="MF_00639">
    <property type="entry name" value="MurD"/>
    <property type="match status" value="1"/>
</dbReference>
<evidence type="ECO:0000256" key="14">
    <source>
        <dbReference type="ARBA" id="ARBA00023306"/>
    </source>
</evidence>
<feature type="binding site" evidence="19">
    <location>
        <begin position="115"/>
        <end position="121"/>
    </location>
    <ligand>
        <name>ATP</name>
        <dbReference type="ChEBI" id="CHEBI:30616"/>
    </ligand>
</feature>
<dbReference type="InterPro" id="IPR036615">
    <property type="entry name" value="Mur_ligase_C_dom_sf"/>
</dbReference>
<evidence type="ECO:0000256" key="18">
    <source>
        <dbReference type="ARBA" id="ARBA00047632"/>
    </source>
</evidence>
<dbReference type="GO" id="GO:0009252">
    <property type="term" value="P:peptidoglycan biosynthetic process"/>
    <property type="evidence" value="ECO:0007669"/>
    <property type="project" value="UniProtKB-UniRule"/>
</dbReference>
<keyword evidence="8 19" id="KW-0436">Ligase</keyword>
<evidence type="ECO:0000256" key="13">
    <source>
        <dbReference type="ARBA" id="ARBA00022984"/>
    </source>
</evidence>
<evidence type="ECO:0000313" key="23">
    <source>
        <dbReference type="EMBL" id="RPF57791.1"/>
    </source>
</evidence>
<dbReference type="GO" id="GO:0008764">
    <property type="term" value="F:UDP-N-acetylmuramoylalanine-D-glutamate ligase activity"/>
    <property type="evidence" value="ECO:0007669"/>
    <property type="project" value="UniProtKB-UniRule"/>
</dbReference>
<dbReference type="GO" id="GO:0005737">
    <property type="term" value="C:cytoplasm"/>
    <property type="evidence" value="ECO:0007669"/>
    <property type="project" value="UniProtKB-SubCell"/>
</dbReference>
<evidence type="ECO:0000256" key="4">
    <source>
        <dbReference type="ARBA" id="ARBA00010416"/>
    </source>
</evidence>
<feature type="domain" description="Mur ligase C-terminal" evidence="21">
    <location>
        <begin position="310"/>
        <end position="408"/>
    </location>
</feature>
<evidence type="ECO:0000256" key="16">
    <source>
        <dbReference type="ARBA" id="ARBA00030398"/>
    </source>
</evidence>
<keyword evidence="13 19" id="KW-0573">Peptidoglycan synthesis</keyword>
<dbReference type="InterPro" id="IPR018109">
    <property type="entry name" value="Folylpolyglutamate_synth_CS"/>
</dbReference>
<evidence type="ECO:0000313" key="24">
    <source>
        <dbReference type="Proteomes" id="UP000277108"/>
    </source>
</evidence>
<proteinExistence type="inferred from homology"/>
<dbReference type="RefSeq" id="WP_170152747.1">
    <property type="nucleotide sequence ID" value="NZ_RKRK01000002.1"/>
</dbReference>
<keyword evidence="24" id="KW-1185">Reference proteome</keyword>
<dbReference type="SUPFAM" id="SSF51984">
    <property type="entry name" value="MurCD N-terminal domain"/>
    <property type="match status" value="1"/>
</dbReference>
<dbReference type="Proteomes" id="UP000277108">
    <property type="component" value="Unassembled WGS sequence"/>
</dbReference>
<dbReference type="InterPro" id="IPR036565">
    <property type="entry name" value="Mur-like_cat_sf"/>
</dbReference>
<evidence type="ECO:0000256" key="17">
    <source>
        <dbReference type="ARBA" id="ARBA00032324"/>
    </source>
</evidence>
<dbReference type="Gene3D" id="3.40.50.720">
    <property type="entry name" value="NAD(P)-binding Rossmann-like Domain"/>
    <property type="match status" value="1"/>
</dbReference>
<dbReference type="GO" id="GO:0005524">
    <property type="term" value="F:ATP binding"/>
    <property type="evidence" value="ECO:0007669"/>
    <property type="project" value="UniProtKB-UniRule"/>
</dbReference>